<evidence type="ECO:0000313" key="2">
    <source>
        <dbReference type="Proteomes" id="UP000887159"/>
    </source>
</evidence>
<proteinExistence type="predicted"/>
<dbReference type="Proteomes" id="UP000887159">
    <property type="component" value="Unassembled WGS sequence"/>
</dbReference>
<dbReference type="EMBL" id="BMAU01021368">
    <property type="protein sequence ID" value="GFY23928.1"/>
    <property type="molecule type" value="Genomic_DNA"/>
</dbReference>
<comment type="caution">
    <text evidence="1">The sequence shown here is derived from an EMBL/GenBank/DDBJ whole genome shotgun (WGS) entry which is preliminary data.</text>
</comment>
<protein>
    <submittedName>
        <fullName evidence="1">Uncharacterized protein</fullName>
    </submittedName>
</protein>
<evidence type="ECO:0000313" key="1">
    <source>
        <dbReference type="EMBL" id="GFY23928.1"/>
    </source>
</evidence>
<gene>
    <name evidence="1" type="ORF">TNCV_4896091</name>
</gene>
<name>A0A8X7B9E6_TRICX</name>
<reference evidence="1" key="1">
    <citation type="submission" date="2020-08" db="EMBL/GenBank/DDBJ databases">
        <title>Multicomponent nature underlies the extraordinary mechanical properties of spider dragline silk.</title>
        <authorList>
            <person name="Kono N."/>
            <person name="Nakamura H."/>
            <person name="Mori M."/>
            <person name="Yoshida Y."/>
            <person name="Ohtoshi R."/>
            <person name="Malay A.D."/>
            <person name="Moran D.A.P."/>
            <person name="Tomita M."/>
            <person name="Numata K."/>
            <person name="Arakawa K."/>
        </authorList>
    </citation>
    <scope>NUCLEOTIDE SEQUENCE</scope>
</reference>
<sequence>MKCLRVSVLLDYLTVSSEEFVAVEDDNVCRAPIVADKDILYNMNAKNDDNLAISPRFRNVSIESPLQYKERRCL</sequence>
<keyword evidence="2" id="KW-1185">Reference proteome</keyword>
<dbReference type="AlphaFoldDB" id="A0A8X7B9E6"/>
<organism evidence="1 2">
    <name type="scientific">Trichonephila clavipes</name>
    <name type="common">Golden silk orbweaver</name>
    <name type="synonym">Nephila clavipes</name>
    <dbReference type="NCBI Taxonomy" id="2585209"/>
    <lineage>
        <taxon>Eukaryota</taxon>
        <taxon>Metazoa</taxon>
        <taxon>Ecdysozoa</taxon>
        <taxon>Arthropoda</taxon>
        <taxon>Chelicerata</taxon>
        <taxon>Arachnida</taxon>
        <taxon>Araneae</taxon>
        <taxon>Araneomorphae</taxon>
        <taxon>Entelegynae</taxon>
        <taxon>Araneoidea</taxon>
        <taxon>Nephilidae</taxon>
        <taxon>Trichonephila</taxon>
    </lineage>
</organism>
<accession>A0A8X7B9E6</accession>